<evidence type="ECO:0000256" key="1">
    <source>
        <dbReference type="SAM" id="MobiDB-lite"/>
    </source>
</evidence>
<gene>
    <name evidence="2" type="ORF">BD310DRAFT_806162</name>
</gene>
<protein>
    <submittedName>
        <fullName evidence="2">Uncharacterized protein</fullName>
    </submittedName>
</protein>
<name>A0A4Q9Q9G0_9APHY</name>
<feature type="compositionally biased region" description="Basic and acidic residues" evidence="1">
    <location>
        <begin position="102"/>
        <end position="111"/>
    </location>
</feature>
<proteinExistence type="predicted"/>
<keyword evidence="3" id="KW-1185">Reference proteome</keyword>
<feature type="compositionally biased region" description="Polar residues" evidence="1">
    <location>
        <begin position="210"/>
        <end position="221"/>
    </location>
</feature>
<feature type="region of interest" description="Disordered" evidence="1">
    <location>
        <begin position="286"/>
        <end position="316"/>
    </location>
</feature>
<feature type="compositionally biased region" description="Low complexity" evidence="1">
    <location>
        <begin position="128"/>
        <end position="140"/>
    </location>
</feature>
<accession>A0A4Q9Q9G0</accession>
<sequence>MVNSIRRRGSLPAASARAIRKTIGLPRSKSFMWPSHAAPDERQPPSLPSVSRDFTLVSNPSSQDEIEYTPAARPRVRIPRKSSQQPAAIDTDALSAVDECPIQDREPELKPSNDMQNQTQITLAGPVDSSSSPADTSAPPSKHRSRRRVKGPRPRPASMSAAVDGDGRRRYARPARPDNSIPHEIFETRFENPFSPRSWSATLKREKGSASDTSSQASCTSRRLSVFGMLSTFRRSLVKKSDGDESPRDPSPLSLDSSASSTGASVSSASSRSRWSFCMRNGVPRTDPYGPPYFAQPPIPSADADRGRRAAGRIAT</sequence>
<reference evidence="2 3" key="1">
    <citation type="submission" date="2019-01" db="EMBL/GenBank/DDBJ databases">
        <title>Draft genome sequences of three monokaryotic isolates of the white-rot basidiomycete fungus Dichomitus squalens.</title>
        <authorList>
            <consortium name="DOE Joint Genome Institute"/>
            <person name="Lopez S.C."/>
            <person name="Andreopoulos B."/>
            <person name="Pangilinan J."/>
            <person name="Lipzen A."/>
            <person name="Riley R."/>
            <person name="Ahrendt S."/>
            <person name="Ng V."/>
            <person name="Barry K."/>
            <person name="Daum C."/>
            <person name="Grigoriev I.V."/>
            <person name="Hilden K.S."/>
            <person name="Makela M.R."/>
            <person name="de Vries R.P."/>
        </authorList>
    </citation>
    <scope>NUCLEOTIDE SEQUENCE [LARGE SCALE GENOMIC DNA]</scope>
    <source>
        <strain evidence="2 3">CBS 464.89</strain>
    </source>
</reference>
<feature type="region of interest" description="Disordered" evidence="1">
    <location>
        <begin position="238"/>
        <end position="273"/>
    </location>
</feature>
<feature type="region of interest" description="Disordered" evidence="1">
    <location>
        <begin position="25"/>
        <end position="221"/>
    </location>
</feature>
<evidence type="ECO:0000313" key="3">
    <source>
        <dbReference type="Proteomes" id="UP000292082"/>
    </source>
</evidence>
<evidence type="ECO:0000313" key="2">
    <source>
        <dbReference type="EMBL" id="TBU64242.1"/>
    </source>
</evidence>
<feature type="compositionally biased region" description="Basic and acidic residues" evidence="1">
    <location>
        <begin position="239"/>
        <end position="248"/>
    </location>
</feature>
<feature type="compositionally biased region" description="Polar residues" evidence="1">
    <location>
        <begin position="113"/>
        <end position="122"/>
    </location>
</feature>
<feature type="compositionally biased region" description="Low complexity" evidence="1">
    <location>
        <begin position="251"/>
        <end position="273"/>
    </location>
</feature>
<organism evidence="2 3">
    <name type="scientific">Dichomitus squalens</name>
    <dbReference type="NCBI Taxonomy" id="114155"/>
    <lineage>
        <taxon>Eukaryota</taxon>
        <taxon>Fungi</taxon>
        <taxon>Dikarya</taxon>
        <taxon>Basidiomycota</taxon>
        <taxon>Agaricomycotina</taxon>
        <taxon>Agaricomycetes</taxon>
        <taxon>Polyporales</taxon>
        <taxon>Polyporaceae</taxon>
        <taxon>Dichomitus</taxon>
    </lineage>
</organism>
<feature type="compositionally biased region" description="Basic residues" evidence="1">
    <location>
        <begin position="141"/>
        <end position="153"/>
    </location>
</feature>
<feature type="compositionally biased region" description="Pro residues" evidence="1">
    <location>
        <begin position="289"/>
        <end position="300"/>
    </location>
</feature>
<dbReference type="AlphaFoldDB" id="A0A4Q9Q9G0"/>
<dbReference type="Proteomes" id="UP000292082">
    <property type="component" value="Unassembled WGS sequence"/>
</dbReference>
<dbReference type="EMBL" id="ML145086">
    <property type="protein sequence ID" value="TBU64242.1"/>
    <property type="molecule type" value="Genomic_DNA"/>
</dbReference>